<feature type="transmembrane region" description="Helical" evidence="1">
    <location>
        <begin position="581"/>
        <end position="604"/>
    </location>
</feature>
<evidence type="ECO:0000313" key="3">
    <source>
        <dbReference type="Proteomes" id="UP000297229"/>
    </source>
</evidence>
<gene>
    <name evidence="2" type="ORF">BELL_0030g00240</name>
</gene>
<evidence type="ECO:0000256" key="1">
    <source>
        <dbReference type="SAM" id="Phobius"/>
    </source>
</evidence>
<dbReference type="Proteomes" id="UP000297229">
    <property type="component" value="Unassembled WGS sequence"/>
</dbReference>
<keyword evidence="1" id="KW-0812">Transmembrane</keyword>
<keyword evidence="1" id="KW-1133">Transmembrane helix</keyword>
<dbReference type="EMBL" id="PQXM01000030">
    <property type="protein sequence ID" value="TGO79519.1"/>
    <property type="molecule type" value="Genomic_DNA"/>
</dbReference>
<feature type="transmembrane region" description="Helical" evidence="1">
    <location>
        <begin position="616"/>
        <end position="634"/>
    </location>
</feature>
<organism evidence="2 3">
    <name type="scientific">Botrytis elliptica</name>
    <dbReference type="NCBI Taxonomy" id="278938"/>
    <lineage>
        <taxon>Eukaryota</taxon>
        <taxon>Fungi</taxon>
        <taxon>Dikarya</taxon>
        <taxon>Ascomycota</taxon>
        <taxon>Pezizomycotina</taxon>
        <taxon>Leotiomycetes</taxon>
        <taxon>Helotiales</taxon>
        <taxon>Sclerotiniaceae</taxon>
        <taxon>Botrytis</taxon>
    </lineage>
</organism>
<accession>A0A4Z1K033</accession>
<comment type="caution">
    <text evidence="2">The sequence shown here is derived from an EMBL/GenBank/DDBJ whole genome shotgun (WGS) entry which is preliminary data.</text>
</comment>
<evidence type="ECO:0000313" key="2">
    <source>
        <dbReference type="EMBL" id="TGO79519.1"/>
    </source>
</evidence>
<keyword evidence="3" id="KW-1185">Reference proteome</keyword>
<proteinExistence type="predicted"/>
<dbReference type="STRING" id="278938.A0A4Z1K033"/>
<name>A0A4Z1K033_9HELO</name>
<reference evidence="2 3" key="1">
    <citation type="submission" date="2017-12" db="EMBL/GenBank/DDBJ databases">
        <title>Comparative genomics of Botrytis spp.</title>
        <authorList>
            <person name="Valero-Jimenez C.A."/>
            <person name="Tapia P."/>
            <person name="Veloso J."/>
            <person name="Silva-Moreno E."/>
            <person name="Staats M."/>
            <person name="Valdes J.H."/>
            <person name="Van Kan J.A.L."/>
        </authorList>
    </citation>
    <scope>NUCLEOTIDE SEQUENCE [LARGE SCALE GENOMIC DNA]</scope>
    <source>
        <strain evidence="2 3">Be9601</strain>
    </source>
</reference>
<keyword evidence="1" id="KW-0472">Membrane</keyword>
<sequence length="636" mass="71737">MSFFGVERGFEVVEEVVKGLGEMSKACDGAVKDMPKTYWEEEEDRLGERECERDYELELKMSRMWERYHALLDPRRVRMRKGALAPRKVVGGGEPAEKDWSLTWDWGLESKPDGKIEKWSRKMEIFEMEAASMVSTLSIPPTPSISSDSPTPQILPIFQTPPIPEIPEISPATSTPQILSTSLISSTPSTGLHADHSWGLDSGSKKSMLKQEKASPISISERKELYPDDLYSDDLKHGRVTFSQHLAYFDNDHPDIFSSFIDAPNFDVERTSPLLLDRKPAFVLLEYVWAIYSPADANVCMSYALKTWSRVQHHEPRIFSQECFEGVKLSITLGEVKRSDQYRGCLAGSSSLLRGPKHRMKEIENGKLSDVSREGAIVDFAKELMQAGYITRAQITSQPLGTKLWVSGRLQNGINLILRKLAKLRNTPLQTFVKASPPKNPVCLPADECRWLHLCMKKKPYTTHLKPLHVCKDENQDPLTDKAFFKALECAYNKEKTWKGLGDFEVEENQTYRCMSSQSWLNFFISILGFQNPGVLNGVWALRFEACPGDYVDHIKPNDLPPTTNELSESLGWGLHFVEGLITSLAITVMILSSVLGIAFAICWKILEKDIQGAGVAAYITSVMTLAVMTWQLWAL</sequence>
<protein>
    <submittedName>
        <fullName evidence="2">Uncharacterized protein</fullName>
    </submittedName>
</protein>
<dbReference type="AlphaFoldDB" id="A0A4Z1K033"/>